<accession>A0A7X1FPN3</accession>
<reference evidence="2 3" key="1">
    <citation type="submission" date="2020-08" db="EMBL/GenBank/DDBJ databases">
        <title>The genome sequence of type strain Novosphingobium flavum NBRC 111647.</title>
        <authorList>
            <person name="Liu Y."/>
        </authorList>
    </citation>
    <scope>NUCLEOTIDE SEQUENCE [LARGE SCALE GENOMIC DNA]</scope>
    <source>
        <strain evidence="2 3">NBRC 111647</strain>
    </source>
</reference>
<organism evidence="2 3">
    <name type="scientific">Novosphingobium flavum</name>
    <dbReference type="NCBI Taxonomy" id="1778672"/>
    <lineage>
        <taxon>Bacteria</taxon>
        <taxon>Pseudomonadati</taxon>
        <taxon>Pseudomonadota</taxon>
        <taxon>Alphaproteobacteria</taxon>
        <taxon>Sphingomonadales</taxon>
        <taxon>Sphingomonadaceae</taxon>
        <taxon>Novosphingobium</taxon>
    </lineage>
</organism>
<dbReference type="Proteomes" id="UP000566813">
    <property type="component" value="Unassembled WGS sequence"/>
</dbReference>
<keyword evidence="1" id="KW-0812">Transmembrane</keyword>
<keyword evidence="3" id="KW-1185">Reference proteome</keyword>
<gene>
    <name evidence="2" type="ORF">H7F51_04040</name>
</gene>
<feature type="transmembrane region" description="Helical" evidence="1">
    <location>
        <begin position="37"/>
        <end position="57"/>
    </location>
</feature>
<keyword evidence="1" id="KW-0472">Membrane</keyword>
<keyword evidence="1" id="KW-1133">Transmembrane helix</keyword>
<dbReference type="AlphaFoldDB" id="A0A7X1FPN3"/>
<name>A0A7X1FPN3_9SPHN</name>
<comment type="caution">
    <text evidence="2">The sequence shown here is derived from an EMBL/GenBank/DDBJ whole genome shotgun (WGS) entry which is preliminary data.</text>
</comment>
<evidence type="ECO:0000256" key="1">
    <source>
        <dbReference type="SAM" id="Phobius"/>
    </source>
</evidence>
<feature type="transmembrane region" description="Helical" evidence="1">
    <location>
        <begin position="69"/>
        <end position="91"/>
    </location>
</feature>
<sequence length="188" mass="21268">MIEPQPSTSFHSYLLPGERLLWCGQPKQGLTVSSKDALLIPFSLMWGGFAIFWNASVWSMPNAGQGGDWFFRLWGLPFLIAGLYMIVGRFIHDAALRRRLYYAVTDQRILILRGPRLKSLDIARLPKIELSEHGDGTGTIELDGDNSMFTSRRNGFGYWTPALSDAVQFFRITDPRTVYQLIRSHAAA</sequence>
<dbReference type="RefSeq" id="WP_185662919.1">
    <property type="nucleotide sequence ID" value="NZ_JACLAW010000002.1"/>
</dbReference>
<evidence type="ECO:0000313" key="2">
    <source>
        <dbReference type="EMBL" id="MBC2664686.1"/>
    </source>
</evidence>
<protein>
    <submittedName>
        <fullName evidence="2">PH domain-containing protein</fullName>
    </submittedName>
</protein>
<evidence type="ECO:0000313" key="3">
    <source>
        <dbReference type="Proteomes" id="UP000566813"/>
    </source>
</evidence>
<dbReference type="EMBL" id="JACLAW010000002">
    <property type="protein sequence ID" value="MBC2664686.1"/>
    <property type="molecule type" value="Genomic_DNA"/>
</dbReference>
<proteinExistence type="predicted"/>